<evidence type="ECO:0000256" key="1">
    <source>
        <dbReference type="ARBA" id="ARBA00001974"/>
    </source>
</evidence>
<proteinExistence type="predicted"/>
<keyword evidence="3" id="KW-0274">FAD</keyword>
<keyword evidence="2" id="KW-0285">Flavoprotein</keyword>
<dbReference type="InterPro" id="IPR009100">
    <property type="entry name" value="AcylCoA_DH/oxidase_NM_dom_sf"/>
</dbReference>
<keyword evidence="8" id="KW-1185">Reference proteome</keyword>
<feature type="domain" description="Acyl-CoA oxidase/dehydrogenase middle" evidence="5">
    <location>
        <begin position="117"/>
        <end position="208"/>
    </location>
</feature>
<dbReference type="EMBL" id="MBLM01000047">
    <property type="protein sequence ID" value="OHV42414.1"/>
    <property type="molecule type" value="Genomic_DNA"/>
</dbReference>
<keyword evidence="4" id="KW-0560">Oxidoreductase</keyword>
<dbReference type="SUPFAM" id="SSF56645">
    <property type="entry name" value="Acyl-CoA dehydrogenase NM domain-like"/>
    <property type="match status" value="1"/>
</dbReference>
<evidence type="ECO:0000313" key="8">
    <source>
        <dbReference type="Proteomes" id="UP000179627"/>
    </source>
</evidence>
<dbReference type="InterPro" id="IPR006091">
    <property type="entry name" value="Acyl-CoA_Oxase/DH_mid-dom"/>
</dbReference>
<organism evidence="7 8">
    <name type="scientific">Parafrankia colletiae</name>
    <dbReference type="NCBI Taxonomy" id="573497"/>
    <lineage>
        <taxon>Bacteria</taxon>
        <taxon>Bacillati</taxon>
        <taxon>Actinomycetota</taxon>
        <taxon>Actinomycetes</taxon>
        <taxon>Frankiales</taxon>
        <taxon>Frankiaceae</taxon>
        <taxon>Parafrankia</taxon>
    </lineage>
</organism>
<dbReference type="GO" id="GO:0016627">
    <property type="term" value="F:oxidoreductase activity, acting on the CH-CH group of donors"/>
    <property type="evidence" value="ECO:0007669"/>
    <property type="project" value="InterPro"/>
</dbReference>
<feature type="domain" description="Acyl-CoA dehydrogenase/oxidase N-terminal" evidence="6">
    <location>
        <begin position="6"/>
        <end position="112"/>
    </location>
</feature>
<feature type="non-terminal residue" evidence="7">
    <location>
        <position position="265"/>
    </location>
</feature>
<evidence type="ECO:0000259" key="6">
    <source>
        <dbReference type="Pfam" id="PF02771"/>
    </source>
</evidence>
<dbReference type="Gene3D" id="2.40.110.10">
    <property type="entry name" value="Butyryl-CoA Dehydrogenase, subunit A, domain 2"/>
    <property type="match status" value="1"/>
</dbReference>
<dbReference type="Gene3D" id="1.10.540.10">
    <property type="entry name" value="Acyl-CoA dehydrogenase/oxidase, N-terminal domain"/>
    <property type="match status" value="1"/>
</dbReference>
<dbReference type="GO" id="GO:0050660">
    <property type="term" value="F:flavin adenine dinucleotide binding"/>
    <property type="evidence" value="ECO:0007669"/>
    <property type="project" value="InterPro"/>
</dbReference>
<dbReference type="OrthoDB" id="3778631at2"/>
<evidence type="ECO:0000256" key="3">
    <source>
        <dbReference type="ARBA" id="ARBA00022827"/>
    </source>
</evidence>
<dbReference type="GO" id="GO:0005886">
    <property type="term" value="C:plasma membrane"/>
    <property type="evidence" value="ECO:0007669"/>
    <property type="project" value="TreeGrafter"/>
</dbReference>
<gene>
    <name evidence="7" type="ORF">CC117_12745</name>
</gene>
<dbReference type="Proteomes" id="UP000179627">
    <property type="component" value="Unassembled WGS sequence"/>
</dbReference>
<dbReference type="InterPro" id="IPR013786">
    <property type="entry name" value="AcylCoA_DH/ox_N"/>
</dbReference>
<dbReference type="AlphaFoldDB" id="A0A1S1RC83"/>
<comment type="caution">
    <text evidence="7">The sequence shown here is derived from an EMBL/GenBank/DDBJ whole genome shotgun (WGS) entry which is preliminary data.</text>
</comment>
<dbReference type="RefSeq" id="WP_071083061.1">
    <property type="nucleotide sequence ID" value="NZ_MBLM01000047.1"/>
</dbReference>
<evidence type="ECO:0000259" key="5">
    <source>
        <dbReference type="Pfam" id="PF02770"/>
    </source>
</evidence>
<name>A0A1S1RC83_9ACTN</name>
<dbReference type="PANTHER" id="PTHR43292:SF3">
    <property type="entry name" value="ACYL-COA DEHYDROGENASE FADE29"/>
    <property type="match status" value="1"/>
</dbReference>
<dbReference type="Pfam" id="PF02771">
    <property type="entry name" value="Acyl-CoA_dh_N"/>
    <property type="match status" value="1"/>
</dbReference>
<dbReference type="Pfam" id="PF02770">
    <property type="entry name" value="Acyl-CoA_dh_M"/>
    <property type="match status" value="1"/>
</dbReference>
<dbReference type="InterPro" id="IPR052161">
    <property type="entry name" value="Mycobact_Acyl-CoA_DH"/>
</dbReference>
<accession>A0A1S1RC83</accession>
<reference evidence="8" key="1">
    <citation type="submission" date="2016-07" db="EMBL/GenBank/DDBJ databases">
        <title>Sequence Frankia sp. strain CcI1.17.</title>
        <authorList>
            <person name="Ghodhbane-Gtari F."/>
            <person name="Swanson E."/>
            <person name="Gueddou A."/>
            <person name="Morris K."/>
            <person name="Hezbri K."/>
            <person name="Ktari A."/>
            <person name="Nouioui I."/>
            <person name="Abebe-Akele F."/>
            <person name="Simpson S."/>
            <person name="Thomas K."/>
            <person name="Gtari M."/>
            <person name="Tisa L.S."/>
            <person name="Hurst S."/>
        </authorList>
    </citation>
    <scope>NUCLEOTIDE SEQUENCE [LARGE SCALE GENOMIC DNA]</scope>
    <source>
        <strain evidence="8">Cc1.17</strain>
    </source>
</reference>
<dbReference type="InterPro" id="IPR046373">
    <property type="entry name" value="Acyl-CoA_Oxase/DH_mid-dom_sf"/>
</dbReference>
<comment type="cofactor">
    <cofactor evidence="1">
        <name>FAD</name>
        <dbReference type="ChEBI" id="CHEBI:57692"/>
    </cofactor>
</comment>
<dbReference type="PANTHER" id="PTHR43292">
    <property type="entry name" value="ACYL-COA DEHYDROGENASE"/>
    <property type="match status" value="1"/>
</dbReference>
<evidence type="ECO:0000256" key="2">
    <source>
        <dbReference type="ARBA" id="ARBA00022630"/>
    </source>
</evidence>
<sequence>MNIGDFRSGVREWLAQHDLTPGPDHSLDGQVAQLARVRRELYDAGWMRYGWPAEVGGLGGPAVLRAVLGEEVATRDLAEPGIYSMIEVLAPTMISYAPPALAAEMVPLLLSGAEQWCQGFSEPGSGSDLASLSTRAEPRGDDWVINGQKVWTSLAQYSQRCVLLTRTAPGHGGITAFFVDMDTPGITVRPLRTMHGIDEFAEVFFDDVVVPGSRMLGRPGDGWQLAMDLLPHERSTCFWHRIAHLFERLDRLIDAMPNADASLPA</sequence>
<evidence type="ECO:0000256" key="4">
    <source>
        <dbReference type="ARBA" id="ARBA00023002"/>
    </source>
</evidence>
<dbReference type="FunFam" id="2.40.110.10:FF:000011">
    <property type="entry name" value="Acyl-CoA dehydrogenase FadE34"/>
    <property type="match status" value="1"/>
</dbReference>
<dbReference type="InterPro" id="IPR037069">
    <property type="entry name" value="AcylCoA_DH/ox_N_sf"/>
</dbReference>
<protein>
    <submittedName>
        <fullName evidence="7">Acyl-CoA dehydrogenase</fullName>
    </submittedName>
</protein>
<evidence type="ECO:0000313" key="7">
    <source>
        <dbReference type="EMBL" id="OHV42414.1"/>
    </source>
</evidence>